<evidence type="ECO:0000313" key="4">
    <source>
        <dbReference type="Proteomes" id="UP000248021"/>
    </source>
</evidence>
<dbReference type="GO" id="GO:0016491">
    <property type="term" value="F:oxidoreductase activity"/>
    <property type="evidence" value="ECO:0007669"/>
    <property type="project" value="UniProtKB-KW"/>
</dbReference>
<dbReference type="EMBL" id="QJJK01000015">
    <property type="protein sequence ID" value="PXW52851.1"/>
    <property type="molecule type" value="Genomic_DNA"/>
</dbReference>
<dbReference type="AlphaFoldDB" id="A0A2V3TWJ5"/>
<keyword evidence="1" id="KW-0560">Oxidoreductase</keyword>
<dbReference type="Gene3D" id="3.30.9.10">
    <property type="entry name" value="D-Amino Acid Oxidase, subunit A, domain 2"/>
    <property type="match status" value="1"/>
</dbReference>
<comment type="caution">
    <text evidence="3">The sequence shown here is derived from an EMBL/GenBank/DDBJ whole genome shotgun (WGS) entry which is preliminary data.</text>
</comment>
<dbReference type="InterPro" id="IPR006076">
    <property type="entry name" value="FAD-dep_OxRdtase"/>
</dbReference>
<accession>A0A2V3TWJ5</accession>
<evidence type="ECO:0000259" key="2">
    <source>
        <dbReference type="Pfam" id="PF01266"/>
    </source>
</evidence>
<dbReference type="Gene3D" id="3.50.50.60">
    <property type="entry name" value="FAD/NAD(P)-binding domain"/>
    <property type="match status" value="2"/>
</dbReference>
<sequence length="423" mass="44657">MAEAAGDSPSHVDIDVAIVGAGIIGIAAASFLQDEGRDVLLIDRGEPAQGASFGNAGAFAFSDILPLASPRIMRKAPRWLIDPLGPLSIPPAYLPEILPWLIRFWRASWPDRVRGAMVAQAALMRLASREMAALVAAAGLDGMVRSDGSLELYEHEAELTAAMPGWDARAQEGIAFQHVRGAAMADLQPGLSPRFVAGTFVPGWKTVSDPYDFASALAARVVRRGGRIARHEVAAIRPVAGGVALDCRDGRTITARQAVIACGAWSRPLARALGDDVPLETERGYNTTLPPGAFDIRRQLIFGGHGFVITPLSSGIRVGGAVELGGLTRAPNFARSEAMLRKAADFLPGLKTDGGRQWMGFRPSLPDSLPVIGASRASADIVYAFGHGHLGLTQSAATGRLVADLLAGRAPALDISPFSPQRF</sequence>
<dbReference type="PANTHER" id="PTHR13847:SF289">
    <property type="entry name" value="GLYCINE OXIDASE"/>
    <property type="match status" value="1"/>
</dbReference>
<dbReference type="PANTHER" id="PTHR13847">
    <property type="entry name" value="SARCOSINE DEHYDROGENASE-RELATED"/>
    <property type="match status" value="1"/>
</dbReference>
<name>A0A2V3TWJ5_9HYPH</name>
<dbReference type="Pfam" id="PF01266">
    <property type="entry name" value="DAO"/>
    <property type="match status" value="1"/>
</dbReference>
<protein>
    <submittedName>
        <fullName evidence="3">Glycine/D-amino acid oxidase-like deaminating enzyme</fullName>
    </submittedName>
</protein>
<dbReference type="SUPFAM" id="SSF54373">
    <property type="entry name" value="FAD-linked reductases, C-terminal domain"/>
    <property type="match status" value="1"/>
</dbReference>
<dbReference type="SUPFAM" id="SSF51905">
    <property type="entry name" value="FAD/NAD(P)-binding domain"/>
    <property type="match status" value="1"/>
</dbReference>
<proteinExistence type="predicted"/>
<feature type="domain" description="FAD dependent oxidoreductase" evidence="2">
    <location>
        <begin position="15"/>
        <end position="405"/>
    </location>
</feature>
<dbReference type="GO" id="GO:0005737">
    <property type="term" value="C:cytoplasm"/>
    <property type="evidence" value="ECO:0007669"/>
    <property type="project" value="TreeGrafter"/>
</dbReference>
<evidence type="ECO:0000256" key="1">
    <source>
        <dbReference type="ARBA" id="ARBA00023002"/>
    </source>
</evidence>
<evidence type="ECO:0000313" key="3">
    <source>
        <dbReference type="EMBL" id="PXW52851.1"/>
    </source>
</evidence>
<dbReference type="InterPro" id="IPR036188">
    <property type="entry name" value="FAD/NAD-bd_sf"/>
</dbReference>
<gene>
    <name evidence="3" type="ORF">C7450_11550</name>
</gene>
<reference evidence="3 4" key="1">
    <citation type="submission" date="2018-05" db="EMBL/GenBank/DDBJ databases">
        <title>Genomic Encyclopedia of Type Strains, Phase IV (KMG-IV): sequencing the most valuable type-strain genomes for metagenomic binning, comparative biology and taxonomic classification.</title>
        <authorList>
            <person name="Goeker M."/>
        </authorList>
    </citation>
    <scope>NUCLEOTIDE SEQUENCE [LARGE SCALE GENOMIC DNA]</scope>
    <source>
        <strain evidence="3 4">DSM 6462</strain>
    </source>
</reference>
<organism evidence="3 4">
    <name type="scientific">Chelatococcus asaccharovorans</name>
    <dbReference type="NCBI Taxonomy" id="28210"/>
    <lineage>
        <taxon>Bacteria</taxon>
        <taxon>Pseudomonadati</taxon>
        <taxon>Pseudomonadota</taxon>
        <taxon>Alphaproteobacteria</taxon>
        <taxon>Hyphomicrobiales</taxon>
        <taxon>Chelatococcaceae</taxon>
        <taxon>Chelatococcus</taxon>
    </lineage>
</organism>
<keyword evidence="4" id="KW-1185">Reference proteome</keyword>
<dbReference type="Proteomes" id="UP000248021">
    <property type="component" value="Unassembled WGS sequence"/>
</dbReference>
<dbReference type="RefSeq" id="WP_245450172.1">
    <property type="nucleotide sequence ID" value="NZ_JAHBRY010000001.1"/>
</dbReference>